<evidence type="ECO:0000259" key="17">
    <source>
        <dbReference type="PROSITE" id="PS52012"/>
    </source>
</evidence>
<evidence type="ECO:0000256" key="8">
    <source>
        <dbReference type="ARBA" id="ARBA00022723"/>
    </source>
</evidence>
<keyword evidence="8 15" id="KW-0479">Metal-binding</keyword>
<feature type="domain" description="CFEM" evidence="17">
    <location>
        <begin position="1"/>
        <end position="112"/>
    </location>
</feature>
<dbReference type="SMART" id="SM00747">
    <property type="entry name" value="CFEM"/>
    <property type="match status" value="1"/>
</dbReference>
<keyword evidence="14" id="KW-0449">Lipoprotein</keyword>
<evidence type="ECO:0000256" key="4">
    <source>
        <dbReference type="ARBA" id="ARBA00022475"/>
    </source>
</evidence>
<feature type="signal peptide" evidence="16">
    <location>
        <begin position="1"/>
        <end position="16"/>
    </location>
</feature>
<feature type="disulfide bond" evidence="15">
    <location>
        <begin position="43"/>
        <end position="50"/>
    </location>
</feature>
<dbReference type="OrthoDB" id="1193027at2759"/>
<dbReference type="Pfam" id="PF05730">
    <property type="entry name" value="CFEM"/>
    <property type="match status" value="1"/>
</dbReference>
<evidence type="ECO:0000256" key="1">
    <source>
        <dbReference type="ARBA" id="ARBA00004609"/>
    </source>
</evidence>
<keyword evidence="19" id="KW-1185">Reference proteome</keyword>
<keyword evidence="7" id="KW-0336">GPI-anchor</keyword>
<evidence type="ECO:0000256" key="10">
    <source>
        <dbReference type="ARBA" id="ARBA00023004"/>
    </source>
</evidence>
<keyword evidence="12 15" id="KW-1015">Disulfide bond</keyword>
<dbReference type="Proteomes" id="UP000799438">
    <property type="component" value="Unassembled WGS sequence"/>
</dbReference>
<keyword evidence="13" id="KW-0325">Glycoprotein</keyword>
<evidence type="ECO:0000256" key="7">
    <source>
        <dbReference type="ARBA" id="ARBA00022622"/>
    </source>
</evidence>
<dbReference type="GO" id="GO:0098552">
    <property type="term" value="C:side of membrane"/>
    <property type="evidence" value="ECO:0007669"/>
    <property type="project" value="UniProtKB-KW"/>
</dbReference>
<evidence type="ECO:0000313" key="18">
    <source>
        <dbReference type="EMBL" id="KAF2141397.1"/>
    </source>
</evidence>
<sequence length="112" mass="12038">MKSFAILALGASVALAQSLNDLPQCGKTCINNMLNIAQTEFGCSSGDANCYCGNADFGYGVRDCARQACSSDDDAQNVINYGVQYCRGELHQHALFAKFSLTVSFCRGCCQR</sequence>
<evidence type="ECO:0000256" key="13">
    <source>
        <dbReference type="ARBA" id="ARBA00023180"/>
    </source>
</evidence>
<dbReference type="AlphaFoldDB" id="A0A6A6BEP7"/>
<comment type="similarity">
    <text evidence="3">Belongs to the RBT5 family.</text>
</comment>
<dbReference type="PROSITE" id="PS52012">
    <property type="entry name" value="CFEM"/>
    <property type="match status" value="1"/>
</dbReference>
<evidence type="ECO:0000256" key="16">
    <source>
        <dbReference type="SAM" id="SignalP"/>
    </source>
</evidence>
<evidence type="ECO:0000256" key="9">
    <source>
        <dbReference type="ARBA" id="ARBA00022729"/>
    </source>
</evidence>
<comment type="caution">
    <text evidence="15">Lacks conserved residue(s) required for the propagation of feature annotation.</text>
</comment>
<evidence type="ECO:0000256" key="2">
    <source>
        <dbReference type="ARBA" id="ARBA00004613"/>
    </source>
</evidence>
<dbReference type="InterPro" id="IPR008427">
    <property type="entry name" value="Extracellular_membr_CFEM_dom"/>
</dbReference>
<dbReference type="RefSeq" id="XP_033397110.1">
    <property type="nucleotide sequence ID" value="XM_033546602.1"/>
</dbReference>
<dbReference type="PANTHER" id="PTHR37928:SF1">
    <property type="entry name" value="CFEM DOMAIN PROTEIN (AFU_ORTHOLOGUE AFUA_6G14090)"/>
    <property type="match status" value="1"/>
</dbReference>
<keyword evidence="11" id="KW-0472">Membrane</keyword>
<name>A0A6A6BEP7_9PEZI</name>
<keyword evidence="9 16" id="KW-0732">Signal</keyword>
<evidence type="ECO:0000313" key="19">
    <source>
        <dbReference type="Proteomes" id="UP000799438"/>
    </source>
</evidence>
<evidence type="ECO:0000256" key="5">
    <source>
        <dbReference type="ARBA" id="ARBA00022525"/>
    </source>
</evidence>
<evidence type="ECO:0000256" key="11">
    <source>
        <dbReference type="ARBA" id="ARBA00023136"/>
    </source>
</evidence>
<keyword evidence="5" id="KW-0964">Secreted</keyword>
<keyword evidence="6 15" id="KW-0349">Heme</keyword>
<dbReference type="GO" id="GO:0005576">
    <property type="term" value="C:extracellular region"/>
    <property type="evidence" value="ECO:0007669"/>
    <property type="project" value="UniProtKB-SubCell"/>
</dbReference>
<gene>
    <name evidence="18" type="ORF">K452DRAFT_39064</name>
</gene>
<evidence type="ECO:0000256" key="6">
    <source>
        <dbReference type="ARBA" id="ARBA00022617"/>
    </source>
</evidence>
<dbReference type="PANTHER" id="PTHR37928">
    <property type="entry name" value="CFEM DOMAIN PROTEIN (AFU_ORTHOLOGUE AFUA_6G14090)"/>
    <property type="match status" value="1"/>
</dbReference>
<feature type="binding site" description="axial binding residue" evidence="15">
    <location>
        <position position="47"/>
    </location>
    <ligand>
        <name>heme</name>
        <dbReference type="ChEBI" id="CHEBI:30413"/>
    </ligand>
    <ligandPart>
        <name>Fe</name>
        <dbReference type="ChEBI" id="CHEBI:18248"/>
    </ligandPart>
</feature>
<dbReference type="GO" id="GO:0005886">
    <property type="term" value="C:plasma membrane"/>
    <property type="evidence" value="ECO:0007669"/>
    <property type="project" value="UniProtKB-SubCell"/>
</dbReference>
<dbReference type="GeneID" id="54304108"/>
<evidence type="ECO:0000256" key="15">
    <source>
        <dbReference type="PROSITE-ProRule" id="PRU01356"/>
    </source>
</evidence>
<proteinExistence type="inferred from homology"/>
<keyword evidence="4" id="KW-1003">Cell membrane</keyword>
<protein>
    <recommendedName>
        <fullName evidence="17">CFEM domain-containing protein</fullName>
    </recommendedName>
</protein>
<keyword evidence="10 15" id="KW-0408">Iron</keyword>
<dbReference type="InterPro" id="IPR051735">
    <property type="entry name" value="CFEM_domain"/>
</dbReference>
<dbReference type="GO" id="GO:0046872">
    <property type="term" value="F:metal ion binding"/>
    <property type="evidence" value="ECO:0007669"/>
    <property type="project" value="UniProtKB-UniRule"/>
</dbReference>
<accession>A0A6A6BEP7</accession>
<evidence type="ECO:0000256" key="12">
    <source>
        <dbReference type="ARBA" id="ARBA00023157"/>
    </source>
</evidence>
<evidence type="ECO:0000256" key="14">
    <source>
        <dbReference type="ARBA" id="ARBA00023288"/>
    </source>
</evidence>
<evidence type="ECO:0000256" key="3">
    <source>
        <dbReference type="ARBA" id="ARBA00010031"/>
    </source>
</evidence>
<feature type="chain" id="PRO_5025536001" description="CFEM domain-containing protein" evidence="16">
    <location>
        <begin position="17"/>
        <end position="112"/>
    </location>
</feature>
<reference evidence="18" key="1">
    <citation type="journal article" date="2020" name="Stud. Mycol.">
        <title>101 Dothideomycetes genomes: a test case for predicting lifestyles and emergence of pathogens.</title>
        <authorList>
            <person name="Haridas S."/>
            <person name="Albert R."/>
            <person name="Binder M."/>
            <person name="Bloem J."/>
            <person name="Labutti K."/>
            <person name="Salamov A."/>
            <person name="Andreopoulos B."/>
            <person name="Baker S."/>
            <person name="Barry K."/>
            <person name="Bills G."/>
            <person name="Bluhm B."/>
            <person name="Cannon C."/>
            <person name="Castanera R."/>
            <person name="Culley D."/>
            <person name="Daum C."/>
            <person name="Ezra D."/>
            <person name="Gonzalez J."/>
            <person name="Henrissat B."/>
            <person name="Kuo A."/>
            <person name="Liang C."/>
            <person name="Lipzen A."/>
            <person name="Lutzoni F."/>
            <person name="Magnuson J."/>
            <person name="Mondo S."/>
            <person name="Nolan M."/>
            <person name="Ohm R."/>
            <person name="Pangilinan J."/>
            <person name="Park H.-J."/>
            <person name="Ramirez L."/>
            <person name="Alfaro M."/>
            <person name="Sun H."/>
            <person name="Tritt A."/>
            <person name="Yoshinaga Y."/>
            <person name="Zwiers L.-H."/>
            <person name="Turgeon B."/>
            <person name="Goodwin S."/>
            <person name="Spatafora J."/>
            <person name="Crous P."/>
            <person name="Grigoriev I."/>
        </authorList>
    </citation>
    <scope>NUCLEOTIDE SEQUENCE</scope>
    <source>
        <strain evidence="18">CBS 121167</strain>
    </source>
</reference>
<dbReference type="EMBL" id="ML995487">
    <property type="protein sequence ID" value="KAF2141397.1"/>
    <property type="molecule type" value="Genomic_DNA"/>
</dbReference>
<comment type="subcellular location">
    <subcellularLocation>
        <location evidence="1">Cell membrane</location>
        <topology evidence="1">Lipid-anchor</topology>
        <topology evidence="1">GPI-anchor</topology>
    </subcellularLocation>
    <subcellularLocation>
        <location evidence="2">Secreted</location>
    </subcellularLocation>
</comment>
<organism evidence="18 19">
    <name type="scientific">Aplosporella prunicola CBS 121167</name>
    <dbReference type="NCBI Taxonomy" id="1176127"/>
    <lineage>
        <taxon>Eukaryota</taxon>
        <taxon>Fungi</taxon>
        <taxon>Dikarya</taxon>
        <taxon>Ascomycota</taxon>
        <taxon>Pezizomycotina</taxon>
        <taxon>Dothideomycetes</taxon>
        <taxon>Dothideomycetes incertae sedis</taxon>
        <taxon>Botryosphaeriales</taxon>
        <taxon>Aplosporellaceae</taxon>
        <taxon>Aplosporella</taxon>
    </lineage>
</organism>